<dbReference type="AlphaFoldDB" id="A0A644TL69"/>
<dbReference type="InterPro" id="IPR005545">
    <property type="entry name" value="YCII"/>
</dbReference>
<organism evidence="2">
    <name type="scientific">bioreactor metagenome</name>
    <dbReference type="NCBI Taxonomy" id="1076179"/>
    <lineage>
        <taxon>unclassified sequences</taxon>
        <taxon>metagenomes</taxon>
        <taxon>ecological metagenomes</taxon>
    </lineage>
</organism>
<dbReference type="PANTHER" id="PTHR37828:SF1">
    <property type="entry name" value="YCII-RELATED DOMAIN-CONTAINING PROTEIN"/>
    <property type="match status" value="1"/>
</dbReference>
<comment type="caution">
    <text evidence="2">The sequence shown here is derived from an EMBL/GenBank/DDBJ whole genome shotgun (WGS) entry which is preliminary data.</text>
</comment>
<feature type="domain" description="YCII-related" evidence="1">
    <location>
        <begin position="1"/>
        <end position="81"/>
    </location>
</feature>
<evidence type="ECO:0000259" key="1">
    <source>
        <dbReference type="Pfam" id="PF03795"/>
    </source>
</evidence>
<dbReference type="SUPFAM" id="SSF54909">
    <property type="entry name" value="Dimeric alpha+beta barrel"/>
    <property type="match status" value="1"/>
</dbReference>
<gene>
    <name evidence="2" type="ORF">SDC9_13332</name>
</gene>
<proteinExistence type="predicted"/>
<dbReference type="Gene3D" id="3.30.70.1060">
    <property type="entry name" value="Dimeric alpha+beta barrel"/>
    <property type="match status" value="1"/>
</dbReference>
<accession>A0A644TL69</accession>
<reference evidence="2" key="1">
    <citation type="submission" date="2019-08" db="EMBL/GenBank/DDBJ databases">
        <authorList>
            <person name="Kucharzyk K."/>
            <person name="Murdoch R.W."/>
            <person name="Higgins S."/>
            <person name="Loffler F."/>
        </authorList>
    </citation>
    <scope>NUCLEOTIDE SEQUENCE</scope>
</reference>
<name>A0A644TL69_9ZZZZ</name>
<dbReference type="InterPro" id="IPR011008">
    <property type="entry name" value="Dimeric_a/b-barrel"/>
</dbReference>
<protein>
    <recommendedName>
        <fullName evidence="1">YCII-related domain-containing protein</fullName>
    </recommendedName>
</protein>
<dbReference type="EMBL" id="VSSQ01000038">
    <property type="protein sequence ID" value="MPL67634.1"/>
    <property type="molecule type" value="Genomic_DNA"/>
</dbReference>
<dbReference type="PANTHER" id="PTHR37828">
    <property type="entry name" value="GSR2449 PROTEIN"/>
    <property type="match status" value="1"/>
</dbReference>
<evidence type="ECO:0000313" key="2">
    <source>
        <dbReference type="EMBL" id="MPL67634.1"/>
    </source>
</evidence>
<sequence>MFIITSVYLKPNEEVDAHLKAHREFLDAQYAKGLFLASGRKVPRTGGVIFSKGSSRAEVEAVMAQDPFVIHGCAKYDIVEFAPVKVAPGLEQLL</sequence>
<dbReference type="Pfam" id="PF03795">
    <property type="entry name" value="YCII"/>
    <property type="match status" value="1"/>
</dbReference>